<dbReference type="EMBL" id="RJVK01000006">
    <property type="protein sequence ID" value="ROR38724.1"/>
    <property type="molecule type" value="Genomic_DNA"/>
</dbReference>
<name>A0AAJ4RAP0_9BACT</name>
<evidence type="ECO:0000256" key="3">
    <source>
        <dbReference type="PIRNR" id="PIRNR002070"/>
    </source>
</evidence>
<feature type="region of interest" description="Disordered" evidence="4">
    <location>
        <begin position="105"/>
        <end position="160"/>
    </location>
</feature>
<dbReference type="GO" id="GO:0009295">
    <property type="term" value="C:nucleoid"/>
    <property type="evidence" value="ECO:0007669"/>
    <property type="project" value="TreeGrafter"/>
</dbReference>
<dbReference type="PROSITE" id="PS50935">
    <property type="entry name" value="SSB"/>
    <property type="match status" value="1"/>
</dbReference>
<dbReference type="PIRSF" id="PIRSF002070">
    <property type="entry name" value="SSB"/>
    <property type="match status" value="1"/>
</dbReference>
<keyword evidence="1 2" id="KW-0238">DNA-binding</keyword>
<dbReference type="Proteomes" id="UP000298805">
    <property type="component" value="Plasmid unnamed1"/>
</dbReference>
<dbReference type="Proteomes" id="UP000272781">
    <property type="component" value="Unassembled WGS sequence"/>
</dbReference>
<protein>
    <recommendedName>
        <fullName evidence="2 3">Single-stranded DNA-binding protein</fullName>
        <shortName evidence="2">SSB</shortName>
    </recommendedName>
</protein>
<evidence type="ECO:0000313" key="8">
    <source>
        <dbReference type="Proteomes" id="UP000298805"/>
    </source>
</evidence>
<evidence type="ECO:0000313" key="6">
    <source>
        <dbReference type="EMBL" id="ROR38724.1"/>
    </source>
</evidence>
<sequence length="160" mass="18228">MFNKVILIGNLTRDPELKYTPSGTAITKFGLATNRKYKDNLTGEEKQEVMFIDITLFGRSAEIANQYLKKGNKVLIEGRLILESWVDSTGQKRNKHSIVAEKVQFLSTKQENQNSQPQTSTQPITQSHQPQMQQDQPQSEQTTGQTKLPNIDIDEDEFPF</sequence>
<organism evidence="6 7">
    <name type="scientific">Caminibacter pacificus</name>
    <dbReference type="NCBI Taxonomy" id="1424653"/>
    <lineage>
        <taxon>Bacteria</taxon>
        <taxon>Pseudomonadati</taxon>
        <taxon>Campylobacterota</taxon>
        <taxon>Epsilonproteobacteria</taxon>
        <taxon>Nautiliales</taxon>
        <taxon>Nautiliaceae</taxon>
        <taxon>Caminibacter</taxon>
    </lineage>
</organism>
<geneLocation type="plasmid" evidence="5 8">
    <name>unnamed1</name>
</geneLocation>
<evidence type="ECO:0000256" key="2">
    <source>
        <dbReference type="HAMAP-Rule" id="MF_00984"/>
    </source>
</evidence>
<dbReference type="AlphaFoldDB" id="A0AAJ4RAP0"/>
<reference evidence="6 7" key="1">
    <citation type="submission" date="2018-11" db="EMBL/GenBank/DDBJ databases">
        <title>Genomic Encyclopedia of Type Strains, Phase IV (KMG-IV): sequencing the most valuable type-strain genomes for metagenomic binning, comparative biology and taxonomic classification.</title>
        <authorList>
            <person name="Goeker M."/>
        </authorList>
    </citation>
    <scope>NUCLEOTIDE SEQUENCE [LARGE SCALE GENOMIC DNA]</scope>
    <source>
        <strain evidence="6 7">DSM 27783</strain>
    </source>
</reference>
<dbReference type="InterPro" id="IPR000424">
    <property type="entry name" value="Primosome_PriB/ssb"/>
</dbReference>
<dbReference type="InterPro" id="IPR012340">
    <property type="entry name" value="NA-bd_OB-fold"/>
</dbReference>
<dbReference type="PANTHER" id="PTHR10302:SF27">
    <property type="entry name" value="SINGLE-STRANDED DNA-BINDING PROTEIN"/>
    <property type="match status" value="1"/>
</dbReference>
<evidence type="ECO:0000313" key="5">
    <source>
        <dbReference type="EMBL" id="QDD68211.1"/>
    </source>
</evidence>
<dbReference type="GO" id="GO:0003697">
    <property type="term" value="F:single-stranded DNA binding"/>
    <property type="evidence" value="ECO:0007669"/>
    <property type="project" value="UniProtKB-UniRule"/>
</dbReference>
<dbReference type="InterPro" id="IPR011344">
    <property type="entry name" value="ssDNA-bd"/>
</dbReference>
<evidence type="ECO:0000313" key="7">
    <source>
        <dbReference type="Proteomes" id="UP000272781"/>
    </source>
</evidence>
<evidence type="ECO:0000256" key="1">
    <source>
        <dbReference type="ARBA" id="ARBA00023125"/>
    </source>
</evidence>
<gene>
    <name evidence="5" type="primary">ssb</name>
    <name evidence="5" type="ORF">C6V80_10170</name>
    <name evidence="6" type="ORF">EDC58_1939</name>
</gene>
<keyword evidence="5" id="KW-0614">Plasmid</keyword>
<dbReference type="EMBL" id="CP040940">
    <property type="protein sequence ID" value="QDD68211.1"/>
    <property type="molecule type" value="Genomic_DNA"/>
</dbReference>
<dbReference type="HAMAP" id="MF_00984">
    <property type="entry name" value="SSB"/>
    <property type="match status" value="1"/>
</dbReference>
<evidence type="ECO:0000256" key="4">
    <source>
        <dbReference type="SAM" id="MobiDB-lite"/>
    </source>
</evidence>
<accession>A0AAJ4RAP0</accession>
<comment type="caution">
    <text evidence="2">Lacks conserved residue(s) required for the propagation of feature annotation.</text>
</comment>
<dbReference type="SUPFAM" id="SSF50249">
    <property type="entry name" value="Nucleic acid-binding proteins"/>
    <property type="match status" value="1"/>
</dbReference>
<feature type="compositionally biased region" description="Low complexity" evidence="4">
    <location>
        <begin position="110"/>
        <end position="145"/>
    </location>
</feature>
<reference evidence="5 8" key="2">
    <citation type="submission" date="2019-06" db="EMBL/GenBank/DDBJ databases">
        <title>A comparative analysis of the Nautiliaceae.</title>
        <authorList>
            <person name="Grosche A."/>
            <person name="Smedile F."/>
            <person name="Vetriani C."/>
        </authorList>
    </citation>
    <scope>NUCLEOTIDE SEQUENCE [LARGE SCALE GENOMIC DNA]</scope>
    <source>
        <strain evidence="5 8">TB6</strain>
        <plasmid evidence="5 8">unnamed1</plasmid>
    </source>
</reference>
<dbReference type="CDD" id="cd04496">
    <property type="entry name" value="SSB_OBF"/>
    <property type="match status" value="1"/>
</dbReference>
<proteinExistence type="inferred from homology"/>
<dbReference type="RefSeq" id="WP_123353311.1">
    <property type="nucleotide sequence ID" value="NZ_CP040940.1"/>
</dbReference>
<dbReference type="Pfam" id="PF00436">
    <property type="entry name" value="SSB"/>
    <property type="match status" value="1"/>
</dbReference>
<comment type="subunit">
    <text evidence="2">Homotetramer.</text>
</comment>
<keyword evidence="8" id="KW-1185">Reference proteome</keyword>
<dbReference type="PANTHER" id="PTHR10302">
    <property type="entry name" value="SINGLE-STRANDED DNA-BINDING PROTEIN"/>
    <property type="match status" value="1"/>
</dbReference>
<dbReference type="Gene3D" id="2.40.50.140">
    <property type="entry name" value="Nucleic acid-binding proteins"/>
    <property type="match status" value="1"/>
</dbReference>
<dbReference type="GO" id="GO:0006260">
    <property type="term" value="P:DNA replication"/>
    <property type="evidence" value="ECO:0007669"/>
    <property type="project" value="InterPro"/>
</dbReference>
<dbReference type="NCBIfam" id="TIGR00621">
    <property type="entry name" value="ssb"/>
    <property type="match status" value="1"/>
</dbReference>